<evidence type="ECO:0000313" key="2">
    <source>
        <dbReference type="EMBL" id="KAG5461039.1"/>
    </source>
</evidence>
<sequence>MASAGRPSLSALAAAAQARLPSRPSPECAASLWSRARRARGLPVSAFAADVSPPPAAPAAARGARGGFVRYVATRPSGAPPHAAGETAPSAAAPAAVAKRERKGNKAVKEYLFGLNCVGAALAANRRALYKLTVCQEIEDCEVANSDAYQQIKRTVAELKIPVETKRECYFQNAGVDDPKQVIISSCSEHAEGDGTFIKLPSDCPPAVMVFFQGMMLAVGPLDTIKITMLNSVQKGEPYSAVGKLSDIRYKPRPGVWPLWLALDRIVDPTNFGVILRYAPQFALYSMVWVRG</sequence>
<accession>A0A8H7ZX18</accession>
<organism evidence="2 3">
    <name type="scientific">Olpidium bornovanus</name>
    <dbReference type="NCBI Taxonomy" id="278681"/>
    <lineage>
        <taxon>Eukaryota</taxon>
        <taxon>Fungi</taxon>
        <taxon>Fungi incertae sedis</taxon>
        <taxon>Olpidiomycota</taxon>
        <taxon>Olpidiomycotina</taxon>
        <taxon>Olpidiomycetes</taxon>
        <taxon>Olpidiales</taxon>
        <taxon>Olpidiaceae</taxon>
        <taxon>Olpidium</taxon>
    </lineage>
</organism>
<gene>
    <name evidence="2" type="ORF">BJ554DRAFT_6837</name>
</gene>
<evidence type="ECO:0000256" key="1">
    <source>
        <dbReference type="SAM" id="MobiDB-lite"/>
    </source>
</evidence>
<feature type="region of interest" description="Disordered" evidence="1">
    <location>
        <begin position="1"/>
        <end position="27"/>
    </location>
</feature>
<evidence type="ECO:0000313" key="3">
    <source>
        <dbReference type="Proteomes" id="UP000673691"/>
    </source>
</evidence>
<dbReference type="PANTHER" id="PTHR46103:SF1">
    <property type="entry name" value="RRNA METHYLTRANSFERASE 1, MITOCHONDRIAL"/>
    <property type="match status" value="1"/>
</dbReference>
<dbReference type="EMBL" id="JAEFCI010004294">
    <property type="protein sequence ID" value="KAG5461039.1"/>
    <property type="molecule type" value="Genomic_DNA"/>
</dbReference>
<comment type="caution">
    <text evidence="2">The sequence shown here is derived from an EMBL/GenBank/DDBJ whole genome shotgun (WGS) entry which is preliminary data.</text>
</comment>
<reference evidence="2 3" key="1">
    <citation type="journal article" name="Sci. Rep.">
        <title>Genome-scale phylogenetic analyses confirm Olpidium as the closest living zoosporic fungus to the non-flagellated, terrestrial fungi.</title>
        <authorList>
            <person name="Chang Y."/>
            <person name="Rochon D."/>
            <person name="Sekimoto S."/>
            <person name="Wang Y."/>
            <person name="Chovatia M."/>
            <person name="Sandor L."/>
            <person name="Salamov A."/>
            <person name="Grigoriev I.V."/>
            <person name="Stajich J.E."/>
            <person name="Spatafora J.W."/>
        </authorList>
    </citation>
    <scope>NUCLEOTIDE SEQUENCE [LARGE SCALE GENOMIC DNA]</scope>
    <source>
        <strain evidence="2">S191</strain>
    </source>
</reference>
<keyword evidence="3" id="KW-1185">Reference proteome</keyword>
<dbReference type="Proteomes" id="UP000673691">
    <property type="component" value="Unassembled WGS sequence"/>
</dbReference>
<dbReference type="AlphaFoldDB" id="A0A8H7ZX18"/>
<name>A0A8H7ZX18_9FUNG</name>
<protein>
    <submittedName>
        <fullName evidence="2">Uncharacterized protein</fullName>
    </submittedName>
</protein>
<dbReference type="GO" id="GO:0016435">
    <property type="term" value="F:rRNA (guanine) methyltransferase activity"/>
    <property type="evidence" value="ECO:0007669"/>
    <property type="project" value="TreeGrafter"/>
</dbReference>
<dbReference type="OrthoDB" id="270651at2759"/>
<proteinExistence type="predicted"/>
<dbReference type="PANTHER" id="PTHR46103">
    <property type="entry name" value="RRNA METHYLTRANSFERASE 1, MITOCHONDRIAL"/>
    <property type="match status" value="1"/>
</dbReference>
<dbReference type="InterPro" id="IPR047182">
    <property type="entry name" value="MRM1"/>
</dbReference>
<dbReference type="GO" id="GO:0005739">
    <property type="term" value="C:mitochondrion"/>
    <property type="evidence" value="ECO:0007669"/>
    <property type="project" value="TreeGrafter"/>
</dbReference>